<keyword evidence="4" id="KW-0010">Activator</keyword>
<dbReference type="AlphaFoldDB" id="A0A8J8SK79"/>
<dbReference type="EMBL" id="CP047289">
    <property type="protein sequence ID" value="QUS35082.1"/>
    <property type="molecule type" value="Genomic_DNA"/>
</dbReference>
<dbReference type="PRINTS" id="PR00039">
    <property type="entry name" value="HTHLYSR"/>
</dbReference>
<evidence type="ECO:0000256" key="2">
    <source>
        <dbReference type="ARBA" id="ARBA00023015"/>
    </source>
</evidence>
<keyword evidence="3" id="KW-0238">DNA-binding</keyword>
<evidence type="ECO:0000256" key="5">
    <source>
        <dbReference type="ARBA" id="ARBA00023163"/>
    </source>
</evidence>
<dbReference type="GO" id="GO:0003677">
    <property type="term" value="F:DNA binding"/>
    <property type="evidence" value="ECO:0007669"/>
    <property type="project" value="UniProtKB-KW"/>
</dbReference>
<dbReference type="KEGG" id="fap:GR316_01605"/>
<dbReference type="CDD" id="cd08411">
    <property type="entry name" value="PBP2_OxyR"/>
    <property type="match status" value="1"/>
</dbReference>
<dbReference type="GO" id="GO:0032993">
    <property type="term" value="C:protein-DNA complex"/>
    <property type="evidence" value="ECO:0007669"/>
    <property type="project" value="TreeGrafter"/>
</dbReference>
<name>A0A8J8SK79_9RHOB</name>
<dbReference type="InterPro" id="IPR036390">
    <property type="entry name" value="WH_DNA-bd_sf"/>
</dbReference>
<dbReference type="InterPro" id="IPR000847">
    <property type="entry name" value="LysR_HTH_N"/>
</dbReference>
<dbReference type="Gene3D" id="3.40.190.10">
    <property type="entry name" value="Periplasmic binding protein-like II"/>
    <property type="match status" value="2"/>
</dbReference>
<sequence>MLTLRQLSYFLALAETRHFGHAAAKVHVTQPALSMQIREMEASLGMPLLERGRELRLTPAGREVAARAARVLAEVREIETMARRRTLGGQINIGMIPTVAPYLLPDLLPRLPLQLRLREAQTDRLLTELRDGVLDAVVVATKVRPDDLVVRPLFRDRFLLAANAARLEALPSVEDLRPVTLDPEQLLLLDEGHCLADQALEVCGLERRGTRLDLGASSLSTLAGLVGQGVGITFMPEIAVPTEAAAHPSIRLARFSAPEPARDVALIGRVSTAAEPWFATLAGALIQTAEQRLALCP</sequence>
<dbReference type="Pfam" id="PF03466">
    <property type="entry name" value="LysR_substrate"/>
    <property type="match status" value="1"/>
</dbReference>
<dbReference type="FunFam" id="1.10.10.10:FF:000001">
    <property type="entry name" value="LysR family transcriptional regulator"/>
    <property type="match status" value="1"/>
</dbReference>
<dbReference type="GO" id="GO:0003700">
    <property type="term" value="F:DNA-binding transcription factor activity"/>
    <property type="evidence" value="ECO:0007669"/>
    <property type="project" value="InterPro"/>
</dbReference>
<dbReference type="InterPro" id="IPR005119">
    <property type="entry name" value="LysR_subst-bd"/>
</dbReference>
<gene>
    <name evidence="7" type="ORF">GR316_01605</name>
</gene>
<keyword evidence="8" id="KW-1185">Reference proteome</keyword>
<accession>A0A8J8SK79</accession>
<evidence type="ECO:0000259" key="6">
    <source>
        <dbReference type="PROSITE" id="PS50931"/>
    </source>
</evidence>
<evidence type="ECO:0000313" key="8">
    <source>
        <dbReference type="Proteomes" id="UP000679284"/>
    </source>
</evidence>
<dbReference type="InterPro" id="IPR036388">
    <property type="entry name" value="WH-like_DNA-bd_sf"/>
</dbReference>
<evidence type="ECO:0000256" key="1">
    <source>
        <dbReference type="ARBA" id="ARBA00009437"/>
    </source>
</evidence>
<dbReference type="PANTHER" id="PTHR30346">
    <property type="entry name" value="TRANSCRIPTIONAL DUAL REGULATOR HCAR-RELATED"/>
    <property type="match status" value="1"/>
</dbReference>
<organism evidence="7 8">
    <name type="scientific">Falsirhodobacter algicola</name>
    <dbReference type="NCBI Taxonomy" id="2692330"/>
    <lineage>
        <taxon>Bacteria</taxon>
        <taxon>Pseudomonadati</taxon>
        <taxon>Pseudomonadota</taxon>
        <taxon>Alphaproteobacteria</taxon>
        <taxon>Rhodobacterales</taxon>
        <taxon>Paracoccaceae</taxon>
        <taxon>Falsirhodobacter</taxon>
    </lineage>
</organism>
<protein>
    <submittedName>
        <fullName evidence="7">LysR family transcriptional regulator</fullName>
    </submittedName>
</protein>
<proteinExistence type="inferred from homology"/>
<dbReference type="RefSeq" id="WP_211784332.1">
    <property type="nucleotide sequence ID" value="NZ_CP047289.1"/>
</dbReference>
<comment type="similarity">
    <text evidence="1">Belongs to the LysR transcriptional regulatory family.</text>
</comment>
<dbReference type="Pfam" id="PF00126">
    <property type="entry name" value="HTH_1"/>
    <property type="match status" value="1"/>
</dbReference>
<keyword evidence="5" id="KW-0804">Transcription</keyword>
<reference evidence="7" key="1">
    <citation type="submission" date="2020-01" db="EMBL/GenBank/DDBJ databases">
        <authorList>
            <person name="Yang Y."/>
            <person name="Kwon Y.M."/>
        </authorList>
    </citation>
    <scope>NUCLEOTIDE SEQUENCE</scope>
    <source>
        <strain evidence="7">PG104</strain>
    </source>
</reference>
<dbReference type="SUPFAM" id="SSF53850">
    <property type="entry name" value="Periplasmic binding protein-like II"/>
    <property type="match status" value="1"/>
</dbReference>
<dbReference type="Proteomes" id="UP000679284">
    <property type="component" value="Chromosome"/>
</dbReference>
<dbReference type="SUPFAM" id="SSF46785">
    <property type="entry name" value="Winged helix' DNA-binding domain"/>
    <property type="match status" value="1"/>
</dbReference>
<keyword evidence="2" id="KW-0805">Transcription regulation</keyword>
<dbReference type="PANTHER" id="PTHR30346:SF26">
    <property type="entry name" value="HYDROGEN PEROXIDE-INDUCIBLE GENES ACTIVATOR"/>
    <property type="match status" value="1"/>
</dbReference>
<dbReference type="Gene3D" id="1.10.10.10">
    <property type="entry name" value="Winged helix-like DNA-binding domain superfamily/Winged helix DNA-binding domain"/>
    <property type="match status" value="1"/>
</dbReference>
<evidence type="ECO:0000313" key="7">
    <source>
        <dbReference type="EMBL" id="QUS35082.1"/>
    </source>
</evidence>
<feature type="domain" description="HTH lysR-type" evidence="6">
    <location>
        <begin position="2"/>
        <end position="58"/>
    </location>
</feature>
<dbReference type="PROSITE" id="PS50931">
    <property type="entry name" value="HTH_LYSR"/>
    <property type="match status" value="1"/>
</dbReference>
<evidence type="ECO:0000256" key="4">
    <source>
        <dbReference type="ARBA" id="ARBA00023159"/>
    </source>
</evidence>
<evidence type="ECO:0000256" key="3">
    <source>
        <dbReference type="ARBA" id="ARBA00023125"/>
    </source>
</evidence>